<reference evidence="1 2" key="1">
    <citation type="submission" date="2018-06" db="EMBL/GenBank/DDBJ databases">
        <title>Whole genome sequencing of a novel hydrocarbon degrading bacterial strain, PW21 isolated from oil contaminated produced water sample.</title>
        <authorList>
            <person name="Nagkirti P."/>
            <person name="Shaikh A."/>
            <person name="Gowdaman V."/>
            <person name="Engineer A.E."/>
            <person name="Dagar S."/>
            <person name="Dhakephalkar P.K."/>
        </authorList>
    </citation>
    <scope>NUCLEOTIDE SEQUENCE [LARGE SCALE GENOMIC DNA]</scope>
    <source>
        <strain evidence="1 2">PW21</strain>
    </source>
</reference>
<evidence type="ECO:0000313" key="2">
    <source>
        <dbReference type="Proteomes" id="UP000248783"/>
    </source>
</evidence>
<name>A0A2W5XX17_9MICO</name>
<dbReference type="RefSeq" id="WP_111249582.1">
    <property type="nucleotide sequence ID" value="NZ_QKWH01000001.1"/>
</dbReference>
<keyword evidence="2" id="KW-1185">Reference proteome</keyword>
<sequence>MRDGAPHSVMSSGYRWEPSIQAWHPELGMLAAQVPILSGSVSWDVAGKGVPESCTLTVPRYSVEDGRRRDWLPGDDTAHPLATYGQWLALAVVVTSAVTGTQYVTRLAACRVQAWEEQDDGSVRVSGVGLLQRATDDQILVPRSPGPGSTLASELRRMLPAGMVALIDPALPSIDVTPGKQWSGDRLAALYEIADTWPARMRPDADGNVQLLPPLPDSPAPVVTYRDGEPTRDGAMPTLVSAPRAGSRTGVFNSWTVMSSITGDDGQPLARTEPIEATAGPYAVATYGRVNAAWSSDLITSEAQAYAAGRKKLAEGLRPARVVDVQIAPDPRPEPDDAVRVVRDGVTRTGYVLGGTVDLLGATPTSLTVGVEE</sequence>
<accession>A0A2W5XX17</accession>
<organism evidence="1 2">
    <name type="scientific">Xylanimonas oleitrophica</name>
    <dbReference type="NCBI Taxonomy" id="2607479"/>
    <lineage>
        <taxon>Bacteria</taxon>
        <taxon>Bacillati</taxon>
        <taxon>Actinomycetota</taxon>
        <taxon>Actinomycetes</taxon>
        <taxon>Micrococcales</taxon>
        <taxon>Promicromonosporaceae</taxon>
        <taxon>Xylanimonas</taxon>
    </lineage>
</organism>
<proteinExistence type="predicted"/>
<evidence type="ECO:0000313" key="1">
    <source>
        <dbReference type="EMBL" id="PZR55218.1"/>
    </source>
</evidence>
<gene>
    <name evidence="1" type="ORF">DNL40_02285</name>
</gene>
<dbReference type="AlphaFoldDB" id="A0A2W5XX17"/>
<dbReference type="Proteomes" id="UP000248783">
    <property type="component" value="Unassembled WGS sequence"/>
</dbReference>
<dbReference type="EMBL" id="QKWH01000001">
    <property type="protein sequence ID" value="PZR55218.1"/>
    <property type="molecule type" value="Genomic_DNA"/>
</dbReference>
<protein>
    <submittedName>
        <fullName evidence="1">Uncharacterized protein</fullName>
    </submittedName>
</protein>
<comment type="caution">
    <text evidence="1">The sequence shown here is derived from an EMBL/GenBank/DDBJ whole genome shotgun (WGS) entry which is preliminary data.</text>
</comment>